<dbReference type="Gene3D" id="1.25.40.20">
    <property type="entry name" value="Ankyrin repeat-containing domain"/>
    <property type="match status" value="2"/>
</dbReference>
<protein>
    <recommendedName>
        <fullName evidence="4">F-box domain-containing protein</fullName>
    </recommendedName>
</protein>
<proteinExistence type="predicted"/>
<dbReference type="InterPro" id="IPR001810">
    <property type="entry name" value="F-box_dom"/>
</dbReference>
<sequence length="410" mass="45862">MSLLTIPNEILMQIVHELDEQGLNALLQTNRSLYEAFNDYLYESHVEKYGGIALLWAAIKGRVDTAKRLLDLGVDPNTSLREAKDSGCHMLESGRLAKLDDWLVVQRISGYLGDPRIMIPKSLVQRWCEERWCWGHEKFFQAPLLCAIKGAHADVVELLLSQPGIDRKCRDDNLHNTLQIAAAKGHVGIMKMLLAKGLWGITEKCGQSYSYHRTPLFQAVSCGHEGIFDLILQQDVCHWEEDEILRYARRRGGNMLKSLLGYAQCSRFRITDPNAGLADAAQAGDAIGLEILLTQPGVDPGWTRYSGDPTPFELAAKYGQVNIMQILLATGKVDVNSRDSDGNTPLFHAASNGHENVVDFLLSQPGISQYARNYDNKMAAHFALEAGKKDLCRRLKEDIQLEPGFECLLR</sequence>
<feature type="domain" description="F-box" evidence="4">
    <location>
        <begin position="1"/>
        <end position="45"/>
    </location>
</feature>
<dbReference type="InterPro" id="IPR036770">
    <property type="entry name" value="Ankyrin_rpt-contain_sf"/>
</dbReference>
<dbReference type="SUPFAM" id="SSF48403">
    <property type="entry name" value="Ankyrin repeat"/>
    <property type="match status" value="1"/>
</dbReference>
<gene>
    <name evidence="5" type="ORF">ASPWEDRAFT_42524</name>
</gene>
<dbReference type="PANTHER" id="PTHR24198:SF165">
    <property type="entry name" value="ANKYRIN REPEAT-CONTAINING PROTEIN-RELATED"/>
    <property type="match status" value="1"/>
</dbReference>
<dbReference type="InterPro" id="IPR002110">
    <property type="entry name" value="Ankyrin_rpt"/>
</dbReference>
<reference evidence="6" key="1">
    <citation type="journal article" date="2017" name="Genome Biol.">
        <title>Comparative genomics reveals high biological diversity and specific adaptations in the industrially and medically important fungal genus Aspergillus.</title>
        <authorList>
            <person name="de Vries R.P."/>
            <person name="Riley R."/>
            <person name="Wiebenga A."/>
            <person name="Aguilar-Osorio G."/>
            <person name="Amillis S."/>
            <person name="Uchima C.A."/>
            <person name="Anderluh G."/>
            <person name="Asadollahi M."/>
            <person name="Askin M."/>
            <person name="Barry K."/>
            <person name="Battaglia E."/>
            <person name="Bayram O."/>
            <person name="Benocci T."/>
            <person name="Braus-Stromeyer S.A."/>
            <person name="Caldana C."/>
            <person name="Canovas D."/>
            <person name="Cerqueira G.C."/>
            <person name="Chen F."/>
            <person name="Chen W."/>
            <person name="Choi C."/>
            <person name="Clum A."/>
            <person name="Dos Santos R.A."/>
            <person name="Damasio A.R."/>
            <person name="Diallinas G."/>
            <person name="Emri T."/>
            <person name="Fekete E."/>
            <person name="Flipphi M."/>
            <person name="Freyberg S."/>
            <person name="Gallo A."/>
            <person name="Gournas C."/>
            <person name="Habgood R."/>
            <person name="Hainaut M."/>
            <person name="Harispe M.L."/>
            <person name="Henrissat B."/>
            <person name="Hilden K.S."/>
            <person name="Hope R."/>
            <person name="Hossain A."/>
            <person name="Karabika E."/>
            <person name="Karaffa L."/>
            <person name="Karanyi Z."/>
            <person name="Krasevec N."/>
            <person name="Kuo A."/>
            <person name="Kusch H."/>
            <person name="LaButti K."/>
            <person name="Lagendijk E.L."/>
            <person name="Lapidus A."/>
            <person name="Levasseur A."/>
            <person name="Lindquist E."/>
            <person name="Lipzen A."/>
            <person name="Logrieco A.F."/>
            <person name="MacCabe A."/>
            <person name="Maekelae M.R."/>
            <person name="Malavazi I."/>
            <person name="Melin P."/>
            <person name="Meyer V."/>
            <person name="Mielnichuk N."/>
            <person name="Miskei M."/>
            <person name="Molnar A.P."/>
            <person name="Mule G."/>
            <person name="Ngan C.Y."/>
            <person name="Orejas M."/>
            <person name="Orosz E."/>
            <person name="Ouedraogo J.P."/>
            <person name="Overkamp K.M."/>
            <person name="Park H.-S."/>
            <person name="Perrone G."/>
            <person name="Piumi F."/>
            <person name="Punt P.J."/>
            <person name="Ram A.F."/>
            <person name="Ramon A."/>
            <person name="Rauscher S."/>
            <person name="Record E."/>
            <person name="Riano-Pachon D.M."/>
            <person name="Robert V."/>
            <person name="Roehrig J."/>
            <person name="Ruller R."/>
            <person name="Salamov A."/>
            <person name="Salih N.S."/>
            <person name="Samson R.A."/>
            <person name="Sandor E."/>
            <person name="Sanguinetti M."/>
            <person name="Schuetze T."/>
            <person name="Sepcic K."/>
            <person name="Shelest E."/>
            <person name="Sherlock G."/>
            <person name="Sophianopoulou V."/>
            <person name="Squina F.M."/>
            <person name="Sun H."/>
            <person name="Susca A."/>
            <person name="Todd R.B."/>
            <person name="Tsang A."/>
            <person name="Unkles S.E."/>
            <person name="van de Wiele N."/>
            <person name="van Rossen-Uffink D."/>
            <person name="Oliveira J.V."/>
            <person name="Vesth T.C."/>
            <person name="Visser J."/>
            <person name="Yu J.-H."/>
            <person name="Zhou M."/>
            <person name="Andersen M.R."/>
            <person name="Archer D.B."/>
            <person name="Baker S.E."/>
            <person name="Benoit I."/>
            <person name="Brakhage A.A."/>
            <person name="Braus G.H."/>
            <person name="Fischer R."/>
            <person name="Frisvad J.C."/>
            <person name="Goldman G.H."/>
            <person name="Houbraken J."/>
            <person name="Oakley B."/>
            <person name="Pocsi I."/>
            <person name="Scazzocchio C."/>
            <person name="Seiboth B."/>
            <person name="vanKuyk P.A."/>
            <person name="Wortman J."/>
            <person name="Dyer P.S."/>
            <person name="Grigoriev I.V."/>
        </authorList>
    </citation>
    <scope>NUCLEOTIDE SEQUENCE [LARGE SCALE GENOMIC DNA]</scope>
    <source>
        <strain evidence="6">DTO 134E9</strain>
    </source>
</reference>
<name>A0A1L9RI31_ASPWE</name>
<evidence type="ECO:0000313" key="6">
    <source>
        <dbReference type="Proteomes" id="UP000184383"/>
    </source>
</evidence>
<evidence type="ECO:0000256" key="3">
    <source>
        <dbReference type="PROSITE-ProRule" id="PRU00023"/>
    </source>
</evidence>
<evidence type="ECO:0000259" key="4">
    <source>
        <dbReference type="PROSITE" id="PS50181"/>
    </source>
</evidence>
<evidence type="ECO:0000313" key="5">
    <source>
        <dbReference type="EMBL" id="OJJ34523.1"/>
    </source>
</evidence>
<keyword evidence="6" id="KW-1185">Reference proteome</keyword>
<dbReference type="PROSITE" id="PS50088">
    <property type="entry name" value="ANK_REPEAT"/>
    <property type="match status" value="1"/>
</dbReference>
<dbReference type="Proteomes" id="UP000184383">
    <property type="component" value="Unassembled WGS sequence"/>
</dbReference>
<accession>A0A1L9RI31</accession>
<dbReference type="AlphaFoldDB" id="A0A1L9RI31"/>
<dbReference type="GeneID" id="63751645"/>
<dbReference type="STRING" id="1073089.A0A1L9RI31"/>
<keyword evidence="2 3" id="KW-0040">ANK repeat</keyword>
<organism evidence="5 6">
    <name type="scientific">Aspergillus wentii DTO 134E9</name>
    <dbReference type="NCBI Taxonomy" id="1073089"/>
    <lineage>
        <taxon>Eukaryota</taxon>
        <taxon>Fungi</taxon>
        <taxon>Dikarya</taxon>
        <taxon>Ascomycota</taxon>
        <taxon>Pezizomycotina</taxon>
        <taxon>Eurotiomycetes</taxon>
        <taxon>Eurotiomycetidae</taxon>
        <taxon>Eurotiales</taxon>
        <taxon>Aspergillaceae</taxon>
        <taxon>Aspergillus</taxon>
        <taxon>Aspergillus subgen. Cremei</taxon>
    </lineage>
</organism>
<dbReference type="PANTHER" id="PTHR24198">
    <property type="entry name" value="ANKYRIN REPEAT AND PROTEIN KINASE DOMAIN-CONTAINING PROTEIN"/>
    <property type="match status" value="1"/>
</dbReference>
<feature type="repeat" description="ANK" evidence="3">
    <location>
        <begin position="341"/>
        <end position="363"/>
    </location>
</feature>
<keyword evidence="1" id="KW-0677">Repeat</keyword>
<evidence type="ECO:0000256" key="2">
    <source>
        <dbReference type="ARBA" id="ARBA00023043"/>
    </source>
</evidence>
<evidence type="ECO:0000256" key="1">
    <source>
        <dbReference type="ARBA" id="ARBA00022737"/>
    </source>
</evidence>
<dbReference type="PROSITE" id="PS50297">
    <property type="entry name" value="ANK_REP_REGION"/>
    <property type="match status" value="1"/>
</dbReference>
<dbReference type="RefSeq" id="XP_040688199.1">
    <property type="nucleotide sequence ID" value="XM_040835797.1"/>
</dbReference>
<dbReference type="Pfam" id="PF12796">
    <property type="entry name" value="Ank_2"/>
    <property type="match status" value="2"/>
</dbReference>
<dbReference type="PROSITE" id="PS50181">
    <property type="entry name" value="FBOX"/>
    <property type="match status" value="1"/>
</dbReference>
<dbReference type="VEuPathDB" id="FungiDB:ASPWEDRAFT_42524"/>
<dbReference type="OrthoDB" id="4435916at2759"/>
<dbReference type="SMART" id="SM00248">
    <property type="entry name" value="ANK"/>
    <property type="match status" value="6"/>
</dbReference>
<dbReference type="EMBL" id="KV878213">
    <property type="protein sequence ID" value="OJJ34523.1"/>
    <property type="molecule type" value="Genomic_DNA"/>
</dbReference>